<sequence length="67" mass="7926">MSHQLAARIAGFLFLISTSSYMYADTILSPLLRLPDFLIRQHRISQHWRWRRYLSLLTVQRLSGLPL</sequence>
<evidence type="ECO:0000313" key="2">
    <source>
        <dbReference type="Proteomes" id="UP000016480"/>
    </source>
</evidence>
<accession>A0A8T0C6Q6</accession>
<proteinExistence type="predicted"/>
<evidence type="ECO:0000313" key="1">
    <source>
        <dbReference type="EMBL" id="KAF7786424.1"/>
    </source>
</evidence>
<comment type="caution">
    <text evidence="1">The sequence shown here is derived from an EMBL/GenBank/DDBJ whole genome shotgun (WGS) entry which is preliminary data.</text>
</comment>
<name>A0A8T0C6Q6_9GAMM</name>
<dbReference type="RefSeq" id="WP_010381891.1">
    <property type="nucleotide sequence ID" value="NZ_AHCD03000035.1"/>
</dbReference>
<dbReference type="EMBL" id="AHCD03000035">
    <property type="protein sequence ID" value="KAF7786424.1"/>
    <property type="molecule type" value="Genomic_DNA"/>
</dbReference>
<dbReference type="AlphaFoldDB" id="A0A8T0C6Q6"/>
<dbReference type="Proteomes" id="UP000016480">
    <property type="component" value="Unassembled WGS sequence"/>
</dbReference>
<protein>
    <submittedName>
        <fullName evidence="1">Uncharacterized protein</fullName>
    </submittedName>
</protein>
<reference evidence="1 2" key="1">
    <citation type="journal article" date="2012" name="J. Bacteriol.">
        <title>Genome sequence of the cycloprodigiosin-producing bacterial strain Pseudoalteromonas rubra ATCC 29570(T).</title>
        <authorList>
            <person name="Xie B.B."/>
            <person name="Shu Y.L."/>
            <person name="Qin Q.L."/>
            <person name="Rong J.C."/>
            <person name="Zhang X.Y."/>
            <person name="Chen X.L."/>
            <person name="Zhou B.C."/>
            <person name="Zhang Y.Z."/>
        </authorList>
    </citation>
    <scope>NUCLEOTIDE SEQUENCE [LARGE SCALE GENOMIC DNA]</scope>
    <source>
        <strain evidence="1 2">DSM 6842</strain>
    </source>
</reference>
<dbReference type="GeneID" id="61358632"/>
<gene>
    <name evidence="1" type="ORF">PRUB_a0984</name>
</gene>
<organism evidence="1 2">
    <name type="scientific">Pseudoalteromonas rubra</name>
    <dbReference type="NCBI Taxonomy" id="43658"/>
    <lineage>
        <taxon>Bacteria</taxon>
        <taxon>Pseudomonadati</taxon>
        <taxon>Pseudomonadota</taxon>
        <taxon>Gammaproteobacteria</taxon>
        <taxon>Alteromonadales</taxon>
        <taxon>Pseudoalteromonadaceae</taxon>
        <taxon>Pseudoalteromonas</taxon>
    </lineage>
</organism>